<dbReference type="InterPro" id="IPR012292">
    <property type="entry name" value="Globin/Proto"/>
</dbReference>
<evidence type="ECO:0000313" key="1">
    <source>
        <dbReference type="EMBL" id="MBH9578701.1"/>
    </source>
</evidence>
<dbReference type="GO" id="GO:0020037">
    <property type="term" value="F:heme binding"/>
    <property type="evidence" value="ECO:0007669"/>
    <property type="project" value="InterPro"/>
</dbReference>
<keyword evidence="2" id="KW-1185">Reference proteome</keyword>
<accession>A0A931NHX3</accession>
<protein>
    <submittedName>
        <fullName evidence="1">Group III truncated hemoglobin</fullName>
    </submittedName>
</protein>
<organism evidence="1 2">
    <name type="scientific">Inhella proteolytica</name>
    <dbReference type="NCBI Taxonomy" id="2795029"/>
    <lineage>
        <taxon>Bacteria</taxon>
        <taxon>Pseudomonadati</taxon>
        <taxon>Pseudomonadota</taxon>
        <taxon>Betaproteobacteria</taxon>
        <taxon>Burkholderiales</taxon>
        <taxon>Sphaerotilaceae</taxon>
        <taxon>Inhella</taxon>
    </lineage>
</organism>
<dbReference type="EMBL" id="JAEDAK010000014">
    <property type="protein sequence ID" value="MBH9578701.1"/>
    <property type="molecule type" value="Genomic_DNA"/>
</dbReference>
<dbReference type="AlphaFoldDB" id="A0A931NHX3"/>
<sequence length="134" mass="15593">MPSREELHELVHAFYRDVRASPELGPLFDSVIAEAWPSHLDRMVEFWCTVMRASHSFRGNVFGKHMAIQGVQAQHFLEWLTLWRTHTAQRYSGSVLERLQETAAGIGRNLYYGYFGQFPMFRYEGVRAVEIITV</sequence>
<dbReference type="CDD" id="cd08916">
    <property type="entry name" value="TrHb3_P"/>
    <property type="match status" value="1"/>
</dbReference>
<reference evidence="1" key="1">
    <citation type="submission" date="2020-12" db="EMBL/GenBank/DDBJ databases">
        <title>The genome sequence of Inhella sp. 1Y17.</title>
        <authorList>
            <person name="Liu Y."/>
        </authorList>
    </citation>
    <scope>NUCLEOTIDE SEQUENCE</scope>
    <source>
        <strain evidence="1">1Y17</strain>
    </source>
</reference>
<dbReference type="SUPFAM" id="SSF46458">
    <property type="entry name" value="Globin-like"/>
    <property type="match status" value="1"/>
</dbReference>
<dbReference type="Gene3D" id="1.10.490.10">
    <property type="entry name" value="Globins"/>
    <property type="match status" value="1"/>
</dbReference>
<evidence type="ECO:0000313" key="2">
    <source>
        <dbReference type="Proteomes" id="UP000613266"/>
    </source>
</evidence>
<comment type="caution">
    <text evidence="1">The sequence shown here is derived from an EMBL/GenBank/DDBJ whole genome shotgun (WGS) entry which is preliminary data.</text>
</comment>
<gene>
    <name evidence="1" type="ORF">I7X39_17550</name>
</gene>
<dbReference type="Proteomes" id="UP000613266">
    <property type="component" value="Unassembled WGS sequence"/>
</dbReference>
<name>A0A931NHX3_9BURK</name>
<dbReference type="GO" id="GO:0019825">
    <property type="term" value="F:oxygen binding"/>
    <property type="evidence" value="ECO:0007669"/>
    <property type="project" value="InterPro"/>
</dbReference>
<dbReference type="InterPro" id="IPR009050">
    <property type="entry name" value="Globin-like_sf"/>
</dbReference>
<proteinExistence type="predicted"/>